<feature type="compositionally biased region" description="Basic residues" evidence="2">
    <location>
        <begin position="171"/>
        <end position="183"/>
    </location>
</feature>
<feature type="domain" description="H15" evidence="3">
    <location>
        <begin position="18"/>
        <end position="135"/>
    </location>
</feature>
<dbReference type="GO" id="GO:0000786">
    <property type="term" value="C:nucleosome"/>
    <property type="evidence" value="ECO:0007669"/>
    <property type="project" value="InterPro"/>
</dbReference>
<dbReference type="STRING" id="2070753.A0A3A2ZGA1"/>
<feature type="region of interest" description="Disordered" evidence="2">
    <location>
        <begin position="117"/>
        <end position="240"/>
    </location>
</feature>
<dbReference type="Gene3D" id="1.10.10.10">
    <property type="entry name" value="Winged helix-like DNA-binding domain superfamily/Winged helix DNA-binding domain"/>
    <property type="match status" value="2"/>
</dbReference>
<evidence type="ECO:0000259" key="3">
    <source>
        <dbReference type="PROSITE" id="PS51504"/>
    </source>
</evidence>
<dbReference type="AlphaFoldDB" id="A0A3A2ZGA1"/>
<dbReference type="SMART" id="SM00526">
    <property type="entry name" value="H15"/>
    <property type="match status" value="1"/>
</dbReference>
<sequence>MPPKKASTTATKKTGSTAHSSYRDMIKDAIQNLKERNGSRYVVALHQSRDMSLGSLDVAWRLEPMSRLIYFQEYYADSRRYSRQSIKKYVLANNKIAVASTAAFDAQFNKAIKTGVDKGEFTQPKGPSGPVKLAKKEAAAKPAAKEKKTTTKAAATKKASAKKAEKPAAKTTKKTGTTKKTAGRPKANTAKPRKSSTVAPAIVEQPKVTSKTKSGRVVKTTAKPAEKTPARKRKSTSKKT</sequence>
<dbReference type="InterPro" id="IPR036390">
    <property type="entry name" value="WH_DNA-bd_sf"/>
</dbReference>
<dbReference type="OrthoDB" id="1110759at2759"/>
<dbReference type="PROSITE" id="PS51504">
    <property type="entry name" value="H15"/>
    <property type="match status" value="1"/>
</dbReference>
<dbReference type="GO" id="GO:0003677">
    <property type="term" value="F:DNA binding"/>
    <property type="evidence" value="ECO:0007669"/>
    <property type="project" value="InterPro"/>
</dbReference>
<evidence type="ECO:0000256" key="2">
    <source>
        <dbReference type="SAM" id="MobiDB-lite"/>
    </source>
</evidence>
<dbReference type="SUPFAM" id="SSF46785">
    <property type="entry name" value="Winged helix' DNA-binding domain"/>
    <property type="match status" value="1"/>
</dbReference>
<dbReference type="Proteomes" id="UP000266188">
    <property type="component" value="Unassembled WGS sequence"/>
</dbReference>
<protein>
    <recommendedName>
        <fullName evidence="1">Histone H1</fullName>
    </recommendedName>
</protein>
<proteinExistence type="predicted"/>
<name>A0A3A2ZGA1_9EURO</name>
<dbReference type="InterPro" id="IPR005818">
    <property type="entry name" value="Histone_H1/H5_H15"/>
</dbReference>
<dbReference type="GO" id="GO:0006334">
    <property type="term" value="P:nucleosome assembly"/>
    <property type="evidence" value="ECO:0007669"/>
    <property type="project" value="InterPro"/>
</dbReference>
<gene>
    <name evidence="4" type="ORF">PHISCL_05433</name>
</gene>
<organism evidence="4 5">
    <name type="scientific">Aspergillus sclerotialis</name>
    <dbReference type="NCBI Taxonomy" id="2070753"/>
    <lineage>
        <taxon>Eukaryota</taxon>
        <taxon>Fungi</taxon>
        <taxon>Dikarya</taxon>
        <taxon>Ascomycota</taxon>
        <taxon>Pezizomycotina</taxon>
        <taxon>Eurotiomycetes</taxon>
        <taxon>Eurotiomycetidae</taxon>
        <taxon>Eurotiales</taxon>
        <taxon>Aspergillaceae</taxon>
        <taxon>Aspergillus</taxon>
        <taxon>Aspergillus subgen. Polypaecilum</taxon>
    </lineage>
</organism>
<reference evidence="5" key="1">
    <citation type="submission" date="2017-02" db="EMBL/GenBank/DDBJ databases">
        <authorList>
            <person name="Tafer H."/>
            <person name="Lopandic K."/>
        </authorList>
    </citation>
    <scope>NUCLEOTIDE SEQUENCE [LARGE SCALE GENOMIC DNA]</scope>
    <source>
        <strain evidence="5">CBS 366.77</strain>
    </source>
</reference>
<dbReference type="EMBL" id="MVGC01000179">
    <property type="protein sequence ID" value="RJE22219.1"/>
    <property type="molecule type" value="Genomic_DNA"/>
</dbReference>
<evidence type="ECO:0000313" key="4">
    <source>
        <dbReference type="EMBL" id="RJE22219.1"/>
    </source>
</evidence>
<accession>A0A3A2ZGA1</accession>
<keyword evidence="5" id="KW-1185">Reference proteome</keyword>
<evidence type="ECO:0000313" key="5">
    <source>
        <dbReference type="Proteomes" id="UP000266188"/>
    </source>
</evidence>
<dbReference type="Pfam" id="PF00538">
    <property type="entry name" value="Linker_histone"/>
    <property type="match status" value="2"/>
</dbReference>
<comment type="caution">
    <text evidence="4">The sequence shown here is derived from an EMBL/GenBank/DDBJ whole genome shotgun (WGS) entry which is preliminary data.</text>
</comment>
<feature type="compositionally biased region" description="Basic and acidic residues" evidence="2">
    <location>
        <begin position="134"/>
        <end position="149"/>
    </location>
</feature>
<dbReference type="InterPro" id="IPR036388">
    <property type="entry name" value="WH-like_DNA-bd_sf"/>
</dbReference>
<evidence type="ECO:0000256" key="1">
    <source>
        <dbReference type="ARBA" id="ARBA00020833"/>
    </source>
</evidence>
<feature type="compositionally biased region" description="Basic residues" evidence="2">
    <location>
        <begin position="230"/>
        <end position="240"/>
    </location>
</feature>